<evidence type="ECO:0000313" key="2">
    <source>
        <dbReference type="Proteomes" id="UP000054988"/>
    </source>
</evidence>
<accession>A0A0W0GBI6</accession>
<organism evidence="1 2">
    <name type="scientific">Moniliophthora roreri</name>
    <name type="common">Frosty pod rot fungus</name>
    <name type="synonym">Monilia roreri</name>
    <dbReference type="NCBI Taxonomy" id="221103"/>
    <lineage>
        <taxon>Eukaryota</taxon>
        <taxon>Fungi</taxon>
        <taxon>Dikarya</taxon>
        <taxon>Basidiomycota</taxon>
        <taxon>Agaricomycotina</taxon>
        <taxon>Agaricomycetes</taxon>
        <taxon>Agaricomycetidae</taxon>
        <taxon>Agaricales</taxon>
        <taxon>Marasmiineae</taxon>
        <taxon>Marasmiaceae</taxon>
        <taxon>Moniliophthora</taxon>
    </lineage>
</organism>
<dbReference type="AlphaFoldDB" id="A0A0W0GBI6"/>
<evidence type="ECO:0008006" key="3">
    <source>
        <dbReference type="Google" id="ProtNLM"/>
    </source>
</evidence>
<evidence type="ECO:0000313" key="1">
    <source>
        <dbReference type="EMBL" id="KTB45903.1"/>
    </source>
</evidence>
<dbReference type="Gene3D" id="3.40.50.1820">
    <property type="entry name" value="alpha/beta hydrolase"/>
    <property type="match status" value="1"/>
</dbReference>
<dbReference type="InterPro" id="IPR029058">
    <property type="entry name" value="AB_hydrolase_fold"/>
</dbReference>
<comment type="caution">
    <text evidence="1">The sequence shown here is derived from an EMBL/GenBank/DDBJ whole genome shotgun (WGS) entry which is preliminary data.</text>
</comment>
<sequence>MAEYAHLSTIDPELAPLVDNVPPHVKTSTVARREVFKRFGLPILKQNPEPLLPPPLEYKTTHRYIEVDGIKVLANFPLLFWMHGGGWTIGNAEMAFAALKYVASHPR</sequence>
<proteinExistence type="predicted"/>
<dbReference type="Proteomes" id="UP000054988">
    <property type="component" value="Unassembled WGS sequence"/>
</dbReference>
<reference evidence="1 2" key="1">
    <citation type="submission" date="2015-12" db="EMBL/GenBank/DDBJ databases">
        <title>Draft genome sequence of Moniliophthora roreri, the causal agent of frosty pod rot of cacao.</title>
        <authorList>
            <person name="Aime M.C."/>
            <person name="Diaz-Valderrama J.R."/>
            <person name="Kijpornyongpan T."/>
            <person name="Phillips-Mora W."/>
        </authorList>
    </citation>
    <scope>NUCLEOTIDE SEQUENCE [LARGE SCALE GENOMIC DNA]</scope>
    <source>
        <strain evidence="1 2">MCA 2952</strain>
    </source>
</reference>
<name>A0A0W0GBI6_MONRR</name>
<dbReference type="EMBL" id="LATX01000565">
    <property type="protein sequence ID" value="KTB45903.1"/>
    <property type="molecule type" value="Genomic_DNA"/>
</dbReference>
<protein>
    <recommendedName>
        <fullName evidence="3">Alpha/beta hydrolase fold-3 domain-containing protein</fullName>
    </recommendedName>
</protein>
<gene>
    <name evidence="1" type="ORF">WG66_1523</name>
</gene>
<dbReference type="SUPFAM" id="SSF53474">
    <property type="entry name" value="alpha/beta-Hydrolases"/>
    <property type="match status" value="1"/>
</dbReference>